<keyword evidence="2" id="KW-1185">Reference proteome</keyword>
<proteinExistence type="predicted"/>
<sequence>MISFNPSALALLAALLSFTHALPVAPSTFIKRATSATIQTTGTVEACLGVSSLANGVILTSGVCTAGTPGFYNQWDISPGDNQVIRLSGLPQGSGDWCLDAGLDYTSGCFDSEATGGNPSRQTWNIVEGTTPSPPPTQGRQIKWLENGVERCLQVNNAGFSNGQTIGINVCFTESLSFYPFQQFIYNEGSTKIRVAPNIFTDTQYCIDFGENLGTNGQALKIWQCYEGLPQQQLYITSDRHIAVENRPGGGQCADVKAESGVEPVRPYGVRKQVQSWECIGGNTNQHHPSGELFTQQFVTVQDNEAAVSRALTA</sequence>
<dbReference type="Proteomes" id="UP001241377">
    <property type="component" value="Unassembled WGS sequence"/>
</dbReference>
<gene>
    <name evidence="1" type="ORF">QFC19_006183</name>
</gene>
<name>A0ACC2VIG2_9TREE</name>
<organism evidence="1 2">
    <name type="scientific">Naganishia cerealis</name>
    <dbReference type="NCBI Taxonomy" id="610337"/>
    <lineage>
        <taxon>Eukaryota</taxon>
        <taxon>Fungi</taxon>
        <taxon>Dikarya</taxon>
        <taxon>Basidiomycota</taxon>
        <taxon>Agaricomycotina</taxon>
        <taxon>Tremellomycetes</taxon>
        <taxon>Filobasidiales</taxon>
        <taxon>Filobasidiaceae</taxon>
        <taxon>Naganishia</taxon>
    </lineage>
</organism>
<accession>A0ACC2VIG2</accession>
<evidence type="ECO:0000313" key="1">
    <source>
        <dbReference type="EMBL" id="KAJ9098959.1"/>
    </source>
</evidence>
<protein>
    <submittedName>
        <fullName evidence="1">Uncharacterized protein</fullName>
    </submittedName>
</protein>
<dbReference type="EMBL" id="JASBWR010000072">
    <property type="protein sequence ID" value="KAJ9098959.1"/>
    <property type="molecule type" value="Genomic_DNA"/>
</dbReference>
<reference evidence="1" key="1">
    <citation type="submission" date="2023-04" db="EMBL/GenBank/DDBJ databases">
        <title>Draft Genome sequencing of Naganishia species isolated from polar environments using Oxford Nanopore Technology.</title>
        <authorList>
            <person name="Leo P."/>
            <person name="Venkateswaran K."/>
        </authorList>
    </citation>
    <scope>NUCLEOTIDE SEQUENCE</scope>
    <source>
        <strain evidence="1">MNA-CCFEE 5261</strain>
    </source>
</reference>
<evidence type="ECO:0000313" key="2">
    <source>
        <dbReference type="Proteomes" id="UP001241377"/>
    </source>
</evidence>
<comment type="caution">
    <text evidence="1">The sequence shown here is derived from an EMBL/GenBank/DDBJ whole genome shotgun (WGS) entry which is preliminary data.</text>
</comment>